<proteinExistence type="predicted"/>
<name>A0A1X0QNJ0_RHIZD</name>
<sequence length="166" mass="19007">MNTQYITVVDENTKRIADMENEFRDVFSTGKIFGTLSDVREAAKAFGVKHNFPFVTYKSNQKDLHSIRQQHFKSKESESSEVLNFVNNLKTKESEAIVEARRMLECIVIDTTNKTNSYGLTLLNIVGTSNTIGDVRDTLTAYHIAGVRMEHEKTENYLWTLCFLTL</sequence>
<protein>
    <submittedName>
        <fullName evidence="1">Uncharacterized protein</fullName>
    </submittedName>
</protein>
<dbReference type="AlphaFoldDB" id="A0A1X0QNJ0"/>
<gene>
    <name evidence="1" type="ORF">BCV72DRAFT_339513</name>
</gene>
<dbReference type="Proteomes" id="UP000242414">
    <property type="component" value="Unassembled WGS sequence"/>
</dbReference>
<accession>A0A1X0QNJ0</accession>
<evidence type="ECO:0000313" key="1">
    <source>
        <dbReference type="EMBL" id="ORE01318.1"/>
    </source>
</evidence>
<reference evidence="1" key="1">
    <citation type="journal article" date="2016" name="Proc. Natl. Acad. Sci. U.S.A.">
        <title>Lipid metabolic changes in an early divergent fungus govern the establishment of a mutualistic symbiosis with endobacteria.</title>
        <authorList>
            <person name="Lastovetsky O.A."/>
            <person name="Gaspar M.L."/>
            <person name="Mondo S.J."/>
            <person name="LaButti K.M."/>
            <person name="Sandor L."/>
            <person name="Grigoriev I.V."/>
            <person name="Henry S.A."/>
            <person name="Pawlowska T.E."/>
        </authorList>
    </citation>
    <scope>NUCLEOTIDE SEQUENCE [LARGE SCALE GENOMIC DNA]</scope>
    <source>
        <strain evidence="1">ATCC 52814</strain>
    </source>
</reference>
<dbReference type="EMBL" id="KV922152">
    <property type="protein sequence ID" value="ORE01318.1"/>
    <property type="molecule type" value="Genomic_DNA"/>
</dbReference>
<dbReference type="VEuPathDB" id="FungiDB:BCV72DRAFT_339513"/>
<organism evidence="1">
    <name type="scientific">Rhizopus microsporus var. microsporus</name>
    <dbReference type="NCBI Taxonomy" id="86635"/>
    <lineage>
        <taxon>Eukaryota</taxon>
        <taxon>Fungi</taxon>
        <taxon>Fungi incertae sedis</taxon>
        <taxon>Mucoromycota</taxon>
        <taxon>Mucoromycotina</taxon>
        <taxon>Mucoromycetes</taxon>
        <taxon>Mucorales</taxon>
        <taxon>Mucorineae</taxon>
        <taxon>Rhizopodaceae</taxon>
        <taxon>Rhizopus</taxon>
    </lineage>
</organism>